<dbReference type="PANTHER" id="PTHR13318">
    <property type="entry name" value="PARTNER OF PAIRED, ISOFORM B-RELATED"/>
    <property type="match status" value="1"/>
</dbReference>
<evidence type="ECO:0000313" key="2">
    <source>
        <dbReference type="EMBL" id="EED95666.1"/>
    </source>
</evidence>
<dbReference type="KEGG" id="tps:THAPSDRAFT_20639"/>
<dbReference type="OMA" id="NNRAREP"/>
<dbReference type="STRING" id="35128.B8BT67"/>
<accession>B8BT67</accession>
<dbReference type="GeneID" id="7449743"/>
<dbReference type="PaxDb" id="35128-Thaps20639"/>
<dbReference type="HOGENOM" id="CLU_593838_0_0_1"/>
<feature type="compositionally biased region" description="Acidic residues" evidence="1">
    <location>
        <begin position="34"/>
        <end position="43"/>
    </location>
</feature>
<name>B8BT67_THAPS</name>
<proteinExistence type="predicted"/>
<dbReference type="RefSeq" id="XP_002286025.1">
    <property type="nucleotide sequence ID" value="XM_002285989.1"/>
</dbReference>
<dbReference type="SMART" id="SM00367">
    <property type="entry name" value="LRR_CC"/>
    <property type="match status" value="4"/>
</dbReference>
<dbReference type="AlphaFoldDB" id="B8BT67"/>
<dbReference type="InterPro" id="IPR032675">
    <property type="entry name" value="LRR_dom_sf"/>
</dbReference>
<evidence type="ECO:0000256" key="1">
    <source>
        <dbReference type="SAM" id="MobiDB-lite"/>
    </source>
</evidence>
<feature type="region of interest" description="Disordered" evidence="1">
    <location>
        <begin position="1"/>
        <end position="55"/>
    </location>
</feature>
<sequence length="461" mass="49054">MSLRAVGPKTCDPEITFGGPRRVVKKDKKKDDTTCDDDDDDDVSITCPSPPPEPTLASRLLRSLRDNTTLPQKAYSGAGRPSAADVDLSHPWVLAAYPPRTSNLNAPLDTTDNGGSEILTIENGNHAVECLQQFIDALVESGQTGDTRLGVHFFREWVVAVIGEEAAKQLLEKGEGSSIDPPNKKRRRNVDEYSHLQLGSLSLHNLSLASIRTFKSMEMANVGMCLGTLDLTGAHGLTDSILTNVICGGSFPRIKRLSIKNCRKVTGKGLASLSKLTELTALDVGGCFNIHPNDVVLMIQNHPGTKMGKLNEIYAGGLNWTDVALESIIEETAGHLRGLGVGFSPYISGPMLILTLKRAASTLDRLSVPFCEGMDDAAASSLGRSLPKLAVLDVRGCSKISSLTGLMDGRGAAGGGAAAHLFVLARYSGISRTSLEDTMRLHPGSLTCVLDGGGIGEGIRR</sequence>
<keyword evidence="3" id="KW-1185">Reference proteome</keyword>
<reference evidence="2 3" key="2">
    <citation type="journal article" date="2008" name="Nature">
        <title>The Phaeodactylum genome reveals the evolutionary history of diatom genomes.</title>
        <authorList>
            <person name="Bowler C."/>
            <person name="Allen A.E."/>
            <person name="Badger J.H."/>
            <person name="Grimwood J."/>
            <person name="Jabbari K."/>
            <person name="Kuo A."/>
            <person name="Maheswari U."/>
            <person name="Martens C."/>
            <person name="Maumus F."/>
            <person name="Otillar R.P."/>
            <person name="Rayko E."/>
            <person name="Salamov A."/>
            <person name="Vandepoele K."/>
            <person name="Beszteri B."/>
            <person name="Gruber A."/>
            <person name="Heijde M."/>
            <person name="Katinka M."/>
            <person name="Mock T."/>
            <person name="Valentin K."/>
            <person name="Verret F."/>
            <person name="Berges J.A."/>
            <person name="Brownlee C."/>
            <person name="Cadoret J.P."/>
            <person name="Chiovitti A."/>
            <person name="Choi C.J."/>
            <person name="Coesel S."/>
            <person name="De Martino A."/>
            <person name="Detter J.C."/>
            <person name="Durkin C."/>
            <person name="Falciatore A."/>
            <person name="Fournet J."/>
            <person name="Haruta M."/>
            <person name="Huysman M.J."/>
            <person name="Jenkins B.D."/>
            <person name="Jiroutova K."/>
            <person name="Jorgensen R.E."/>
            <person name="Joubert Y."/>
            <person name="Kaplan A."/>
            <person name="Kroger N."/>
            <person name="Kroth P.G."/>
            <person name="La Roche J."/>
            <person name="Lindquist E."/>
            <person name="Lommer M."/>
            <person name="Martin-Jezequel V."/>
            <person name="Lopez P.J."/>
            <person name="Lucas S."/>
            <person name="Mangogna M."/>
            <person name="McGinnis K."/>
            <person name="Medlin L.K."/>
            <person name="Montsant A."/>
            <person name="Oudot-Le Secq M.P."/>
            <person name="Napoli C."/>
            <person name="Obornik M."/>
            <person name="Parker M.S."/>
            <person name="Petit J.L."/>
            <person name="Porcel B.M."/>
            <person name="Poulsen N."/>
            <person name="Robison M."/>
            <person name="Rychlewski L."/>
            <person name="Rynearson T.A."/>
            <person name="Schmutz J."/>
            <person name="Shapiro H."/>
            <person name="Siaut M."/>
            <person name="Stanley M."/>
            <person name="Sussman M.R."/>
            <person name="Taylor A.R."/>
            <person name="Vardi A."/>
            <person name="von Dassow P."/>
            <person name="Vyverman W."/>
            <person name="Willis A."/>
            <person name="Wyrwicz L.S."/>
            <person name="Rokhsar D.S."/>
            <person name="Weissenbach J."/>
            <person name="Armbrust E.V."/>
            <person name="Green B.R."/>
            <person name="Van de Peer Y."/>
            <person name="Grigoriev I.V."/>
        </authorList>
    </citation>
    <scope>NUCLEOTIDE SEQUENCE [LARGE SCALE GENOMIC DNA]</scope>
    <source>
        <strain evidence="2 3">CCMP1335</strain>
    </source>
</reference>
<dbReference type="EMBL" id="CM000638">
    <property type="protein sequence ID" value="EED95666.1"/>
    <property type="molecule type" value="Genomic_DNA"/>
</dbReference>
<protein>
    <submittedName>
        <fullName evidence="2">Uncharacterized protein</fullName>
    </submittedName>
</protein>
<evidence type="ECO:0000313" key="3">
    <source>
        <dbReference type="Proteomes" id="UP000001449"/>
    </source>
</evidence>
<reference evidence="2 3" key="1">
    <citation type="journal article" date="2004" name="Science">
        <title>The genome of the diatom Thalassiosira pseudonana: ecology, evolution, and metabolism.</title>
        <authorList>
            <person name="Armbrust E.V."/>
            <person name="Berges J.A."/>
            <person name="Bowler C."/>
            <person name="Green B.R."/>
            <person name="Martinez D."/>
            <person name="Putnam N.H."/>
            <person name="Zhou S."/>
            <person name="Allen A.E."/>
            <person name="Apt K.E."/>
            <person name="Bechner M."/>
            <person name="Brzezinski M.A."/>
            <person name="Chaal B.K."/>
            <person name="Chiovitti A."/>
            <person name="Davis A.K."/>
            <person name="Demarest M.S."/>
            <person name="Detter J.C."/>
            <person name="Glavina T."/>
            <person name="Goodstein D."/>
            <person name="Hadi M.Z."/>
            <person name="Hellsten U."/>
            <person name="Hildebrand M."/>
            <person name="Jenkins B.D."/>
            <person name="Jurka J."/>
            <person name="Kapitonov V.V."/>
            <person name="Kroger N."/>
            <person name="Lau W.W."/>
            <person name="Lane T.W."/>
            <person name="Larimer F.W."/>
            <person name="Lippmeier J.C."/>
            <person name="Lucas S."/>
            <person name="Medina M."/>
            <person name="Montsant A."/>
            <person name="Obornik M."/>
            <person name="Parker M.S."/>
            <person name="Palenik B."/>
            <person name="Pazour G.J."/>
            <person name="Richardson P.M."/>
            <person name="Rynearson T.A."/>
            <person name="Saito M.A."/>
            <person name="Schwartz D.C."/>
            <person name="Thamatrakoln K."/>
            <person name="Valentin K."/>
            <person name="Vardi A."/>
            <person name="Wilkerson F.P."/>
            <person name="Rokhsar D.S."/>
        </authorList>
    </citation>
    <scope>NUCLEOTIDE SEQUENCE [LARGE SCALE GENOMIC DNA]</scope>
    <source>
        <strain evidence="2 3">CCMP1335</strain>
    </source>
</reference>
<dbReference type="Proteomes" id="UP000001449">
    <property type="component" value="Chromosome 1"/>
</dbReference>
<dbReference type="Gene3D" id="3.80.10.10">
    <property type="entry name" value="Ribonuclease Inhibitor"/>
    <property type="match status" value="2"/>
</dbReference>
<gene>
    <name evidence="2" type="ORF">THAPSDRAFT_20639</name>
</gene>
<dbReference type="InterPro" id="IPR006553">
    <property type="entry name" value="Leu-rich_rpt_Cys-con_subtyp"/>
</dbReference>
<dbReference type="SUPFAM" id="SSF52047">
    <property type="entry name" value="RNI-like"/>
    <property type="match status" value="1"/>
</dbReference>
<dbReference type="InParanoid" id="B8BT67"/>
<organism evidence="2 3">
    <name type="scientific">Thalassiosira pseudonana</name>
    <name type="common">Marine diatom</name>
    <name type="synonym">Cyclotella nana</name>
    <dbReference type="NCBI Taxonomy" id="35128"/>
    <lineage>
        <taxon>Eukaryota</taxon>
        <taxon>Sar</taxon>
        <taxon>Stramenopiles</taxon>
        <taxon>Ochrophyta</taxon>
        <taxon>Bacillariophyta</taxon>
        <taxon>Coscinodiscophyceae</taxon>
        <taxon>Thalassiosirophycidae</taxon>
        <taxon>Thalassiosirales</taxon>
        <taxon>Thalassiosiraceae</taxon>
        <taxon>Thalassiosira</taxon>
    </lineage>
</organism>